<proteinExistence type="predicted"/>
<keyword evidence="1" id="KW-0732">Signal</keyword>
<dbReference type="EMBL" id="BAAAGS010000024">
    <property type="protein sequence ID" value="GAA0535342.1"/>
    <property type="molecule type" value="Genomic_DNA"/>
</dbReference>
<organism evidence="2 3">
    <name type="scientific">Saccharopolyspora erythraea</name>
    <name type="common">Streptomyces erythraeus</name>
    <dbReference type="NCBI Taxonomy" id="1836"/>
    <lineage>
        <taxon>Bacteria</taxon>
        <taxon>Bacillati</taxon>
        <taxon>Actinomycetota</taxon>
        <taxon>Actinomycetes</taxon>
        <taxon>Pseudonocardiales</taxon>
        <taxon>Pseudonocardiaceae</taxon>
        <taxon>Saccharopolyspora</taxon>
    </lineage>
</organism>
<gene>
    <name evidence="2" type="ORF">GCM10009533_38100</name>
</gene>
<evidence type="ECO:0000256" key="1">
    <source>
        <dbReference type="SAM" id="SignalP"/>
    </source>
</evidence>
<protein>
    <recommendedName>
        <fullName evidence="4">Secreted protein</fullName>
    </recommendedName>
</protein>
<reference evidence="2 3" key="1">
    <citation type="journal article" date="2019" name="Int. J. Syst. Evol. Microbiol.">
        <title>The Global Catalogue of Microorganisms (GCM) 10K type strain sequencing project: providing services to taxonomists for standard genome sequencing and annotation.</title>
        <authorList>
            <consortium name="The Broad Institute Genomics Platform"/>
            <consortium name="The Broad Institute Genome Sequencing Center for Infectious Disease"/>
            <person name="Wu L."/>
            <person name="Ma J."/>
        </authorList>
    </citation>
    <scope>NUCLEOTIDE SEQUENCE [LARGE SCALE GENOMIC DNA]</scope>
    <source>
        <strain evidence="2 3">JCM 10303</strain>
    </source>
</reference>
<dbReference type="Proteomes" id="UP001500729">
    <property type="component" value="Unassembled WGS sequence"/>
</dbReference>
<accession>A0ABN1D624</accession>
<feature type="signal peptide" evidence="1">
    <location>
        <begin position="1"/>
        <end position="30"/>
    </location>
</feature>
<dbReference type="RefSeq" id="WP_009945103.1">
    <property type="nucleotide sequence ID" value="NZ_BAAAGS010000024.1"/>
</dbReference>
<evidence type="ECO:0000313" key="3">
    <source>
        <dbReference type="Proteomes" id="UP001500729"/>
    </source>
</evidence>
<feature type="chain" id="PRO_5045672959" description="Secreted protein" evidence="1">
    <location>
        <begin position="31"/>
        <end position="67"/>
    </location>
</feature>
<evidence type="ECO:0000313" key="2">
    <source>
        <dbReference type="EMBL" id="GAA0535342.1"/>
    </source>
</evidence>
<comment type="caution">
    <text evidence="2">The sequence shown here is derived from an EMBL/GenBank/DDBJ whole genome shotgun (WGS) entry which is preliminary data.</text>
</comment>
<evidence type="ECO:0008006" key="4">
    <source>
        <dbReference type="Google" id="ProtNLM"/>
    </source>
</evidence>
<keyword evidence="3" id="KW-1185">Reference proteome</keyword>
<name>A0ABN1D624_SACER</name>
<sequence>MIRFRWTMAAVVLGAATAMASALLAGPARADEAACGRYLADMRFSLVAADAAEACGRAVLPPGFARM</sequence>